<name>A0A6A3Z2B1_9STRA</name>
<evidence type="ECO:0000313" key="13">
    <source>
        <dbReference type="Proteomes" id="UP000433483"/>
    </source>
</evidence>
<evidence type="ECO:0000313" key="5">
    <source>
        <dbReference type="EMBL" id="KAE9129700.1"/>
    </source>
</evidence>
<evidence type="ECO:0000313" key="7">
    <source>
        <dbReference type="EMBL" id="KAE9227260.1"/>
    </source>
</evidence>
<dbReference type="Proteomes" id="UP000460718">
    <property type="component" value="Unassembled WGS sequence"/>
</dbReference>
<sequence>MYLFLIVFCRLWCNTIDLLLLCSTHDDPILTFFLCAHKIFRCTHGVSQSSCSKGHRNRKTRYCGCNARFTAVVTPTDDDEFIIKIMNEVR</sequence>
<evidence type="ECO:0000313" key="18">
    <source>
        <dbReference type="Proteomes" id="UP000460718"/>
    </source>
</evidence>
<keyword evidence="13" id="KW-1185">Reference proteome</keyword>
<proteinExistence type="predicted"/>
<protein>
    <recommendedName>
        <fullName evidence="22">Secreted protein</fullName>
    </recommendedName>
</protein>
<dbReference type="Proteomes" id="UP000440367">
    <property type="component" value="Unassembled WGS sequence"/>
</dbReference>
<evidence type="ECO:0000313" key="12">
    <source>
        <dbReference type="Proteomes" id="UP000429523"/>
    </source>
</evidence>
<keyword evidence="1" id="KW-0732">Signal</keyword>
<dbReference type="EMBL" id="QXGC01000135">
    <property type="protein sequence ID" value="KAE9248031.1"/>
    <property type="molecule type" value="Genomic_DNA"/>
</dbReference>
<evidence type="ECO:0000313" key="16">
    <source>
        <dbReference type="Proteomes" id="UP000440732"/>
    </source>
</evidence>
<dbReference type="Proteomes" id="UP000476176">
    <property type="component" value="Unassembled WGS sequence"/>
</dbReference>
<feature type="signal peptide" evidence="1">
    <location>
        <begin position="1"/>
        <end position="15"/>
    </location>
</feature>
<evidence type="ECO:0000256" key="1">
    <source>
        <dbReference type="SAM" id="SignalP"/>
    </source>
</evidence>
<comment type="caution">
    <text evidence="7">The sequence shown here is derived from an EMBL/GenBank/DDBJ whole genome shotgun (WGS) entry which is preliminary data.</text>
</comment>
<dbReference type="EMBL" id="QXGA01000136">
    <property type="protein sequence ID" value="KAE9151712.1"/>
    <property type="molecule type" value="Genomic_DNA"/>
</dbReference>
<evidence type="ECO:0000313" key="20">
    <source>
        <dbReference type="Proteomes" id="UP000486351"/>
    </source>
</evidence>
<evidence type="ECO:0000313" key="9">
    <source>
        <dbReference type="EMBL" id="KAE9248759.1"/>
    </source>
</evidence>
<evidence type="ECO:0000313" key="17">
    <source>
        <dbReference type="Proteomes" id="UP000441208"/>
    </source>
</evidence>
<evidence type="ECO:0000313" key="2">
    <source>
        <dbReference type="EMBL" id="KAE8945220.1"/>
    </source>
</evidence>
<dbReference type="EMBL" id="QXGE01000370">
    <property type="protein sequence ID" value="KAE9314475.1"/>
    <property type="molecule type" value="Genomic_DNA"/>
</dbReference>
<dbReference type="AlphaFoldDB" id="A0A6A3Z2B1"/>
<organism evidence="7 13">
    <name type="scientific">Phytophthora fragariae</name>
    <dbReference type="NCBI Taxonomy" id="53985"/>
    <lineage>
        <taxon>Eukaryota</taxon>
        <taxon>Sar</taxon>
        <taxon>Stramenopiles</taxon>
        <taxon>Oomycota</taxon>
        <taxon>Peronosporomycetes</taxon>
        <taxon>Peronosporales</taxon>
        <taxon>Peronosporaceae</taxon>
        <taxon>Phytophthora</taxon>
    </lineage>
</organism>
<evidence type="ECO:0008006" key="22">
    <source>
        <dbReference type="Google" id="ProtNLM"/>
    </source>
</evidence>
<dbReference type="Proteomes" id="UP000486351">
    <property type="component" value="Unassembled WGS sequence"/>
</dbReference>
<evidence type="ECO:0000313" key="15">
    <source>
        <dbReference type="Proteomes" id="UP000440367"/>
    </source>
</evidence>
<dbReference type="Proteomes" id="UP000441208">
    <property type="component" value="Unassembled WGS sequence"/>
</dbReference>
<evidence type="ECO:0000313" key="8">
    <source>
        <dbReference type="EMBL" id="KAE9248031.1"/>
    </source>
</evidence>
<gene>
    <name evidence="10" type="ORF">PF001_g8254</name>
    <name evidence="9" type="ORF">PF002_g5617</name>
    <name evidence="8" type="ORF">PF004_g4040</name>
    <name evidence="7" type="ORF">PF005_g4785</name>
    <name evidence="6" type="ORF">PF006_g4018</name>
    <name evidence="4" type="ORF">PF007_g6974</name>
    <name evidence="11" type="ORF">PF008_g5090</name>
    <name evidence="2" type="ORF">PF009_g5109</name>
    <name evidence="5" type="ORF">PF010_g4096</name>
    <name evidence="3" type="ORF">PF011_g3829</name>
</gene>
<dbReference type="OrthoDB" id="127133at2759"/>
<accession>A0A6A3Z2B1</accession>
<evidence type="ECO:0000313" key="14">
    <source>
        <dbReference type="Proteomes" id="UP000437068"/>
    </source>
</evidence>
<dbReference type="EMBL" id="QXFW01000132">
    <property type="protein sequence ID" value="KAE9023764.1"/>
    <property type="molecule type" value="Genomic_DNA"/>
</dbReference>
<dbReference type="Proteomes" id="UP000440732">
    <property type="component" value="Unassembled WGS sequence"/>
</dbReference>
<evidence type="ECO:0000313" key="6">
    <source>
        <dbReference type="EMBL" id="KAE9151712.1"/>
    </source>
</evidence>
<dbReference type="EMBL" id="QXGF01000166">
    <property type="protein sequence ID" value="KAE8945220.1"/>
    <property type="molecule type" value="Genomic_DNA"/>
</dbReference>
<evidence type="ECO:0000313" key="3">
    <source>
        <dbReference type="EMBL" id="KAE9023764.1"/>
    </source>
</evidence>
<dbReference type="Proteomes" id="UP000437068">
    <property type="component" value="Unassembled WGS sequence"/>
</dbReference>
<dbReference type="EMBL" id="QXFZ01000271">
    <property type="protein sequence ID" value="KAE9123663.1"/>
    <property type="molecule type" value="Genomic_DNA"/>
</dbReference>
<reference evidence="12 13" key="1">
    <citation type="submission" date="2018-08" db="EMBL/GenBank/DDBJ databases">
        <title>Genomic investigation of the strawberry pathogen Phytophthora fragariae indicates pathogenicity is determined by transcriptional variation in three key races.</title>
        <authorList>
            <person name="Adams T.M."/>
            <person name="Armitage A.D."/>
            <person name="Sobczyk M.K."/>
            <person name="Bates H.J."/>
            <person name="Dunwell J.M."/>
            <person name="Nellist C.F."/>
            <person name="Harrison R.J."/>
        </authorList>
    </citation>
    <scope>NUCLEOTIDE SEQUENCE [LARGE SCALE GENOMIC DNA]</scope>
    <source>
        <strain evidence="10 14">A4</strain>
        <strain evidence="9 15">BC-1</strain>
        <strain evidence="8 19">BC-23</strain>
        <strain evidence="7 13">NOV-27</strain>
        <strain evidence="6 16">NOV-5</strain>
        <strain evidence="4 17">NOV-71</strain>
        <strain evidence="11 20">NOV-77</strain>
        <strain evidence="2 12">NOV-9</strain>
        <strain evidence="5 21">ONT-3</strain>
        <strain evidence="3 18">SCRP245</strain>
    </source>
</reference>
<dbReference type="Proteomes" id="UP000429523">
    <property type="component" value="Unassembled WGS sequence"/>
</dbReference>
<dbReference type="EMBL" id="QXGB01000158">
    <property type="protein sequence ID" value="KAE9227260.1"/>
    <property type="molecule type" value="Genomic_DNA"/>
</dbReference>
<dbReference type="Proteomes" id="UP000433483">
    <property type="component" value="Unassembled WGS sequence"/>
</dbReference>
<evidence type="ECO:0000313" key="10">
    <source>
        <dbReference type="EMBL" id="KAE9314475.1"/>
    </source>
</evidence>
<dbReference type="EMBL" id="QXFY01000183">
    <property type="protein sequence ID" value="KAE9353249.1"/>
    <property type="molecule type" value="Genomic_DNA"/>
</dbReference>
<evidence type="ECO:0000313" key="21">
    <source>
        <dbReference type="Proteomes" id="UP000488956"/>
    </source>
</evidence>
<dbReference type="Proteomes" id="UP000488956">
    <property type="component" value="Unassembled WGS sequence"/>
</dbReference>
<evidence type="ECO:0000313" key="11">
    <source>
        <dbReference type="EMBL" id="KAE9353249.1"/>
    </source>
</evidence>
<feature type="chain" id="PRO_5036380934" description="Secreted protein" evidence="1">
    <location>
        <begin position="16"/>
        <end position="90"/>
    </location>
</feature>
<evidence type="ECO:0000313" key="19">
    <source>
        <dbReference type="Proteomes" id="UP000476176"/>
    </source>
</evidence>
<evidence type="ECO:0000313" key="4">
    <source>
        <dbReference type="EMBL" id="KAE9123663.1"/>
    </source>
</evidence>
<dbReference type="EMBL" id="QXFX01000137">
    <property type="protein sequence ID" value="KAE9129700.1"/>
    <property type="molecule type" value="Genomic_DNA"/>
</dbReference>
<dbReference type="EMBL" id="QXGD01000185">
    <property type="protein sequence ID" value="KAE9248759.1"/>
    <property type="molecule type" value="Genomic_DNA"/>
</dbReference>